<feature type="transmembrane region" description="Helical" evidence="1">
    <location>
        <begin position="373"/>
        <end position="397"/>
    </location>
</feature>
<organism evidence="2 3">
    <name type="scientific">Pandoraea communis</name>
    <dbReference type="NCBI Taxonomy" id="2508297"/>
    <lineage>
        <taxon>Bacteria</taxon>
        <taxon>Pseudomonadati</taxon>
        <taxon>Pseudomonadota</taxon>
        <taxon>Betaproteobacteria</taxon>
        <taxon>Burkholderiales</taxon>
        <taxon>Burkholderiaceae</taxon>
        <taxon>Pandoraea</taxon>
    </lineage>
</organism>
<dbReference type="InterPro" id="IPR011385">
    <property type="entry name" value="Site-sp_rcmbase"/>
</dbReference>
<dbReference type="EMBL" id="CABPSJ010000003">
    <property type="protein sequence ID" value="VVE06947.1"/>
    <property type="molecule type" value="Genomic_DNA"/>
</dbReference>
<dbReference type="RefSeq" id="WP_150690546.1">
    <property type="nucleotide sequence ID" value="NZ_CABPSJ010000003.1"/>
</dbReference>
<protein>
    <submittedName>
        <fullName evidence="2">Site-specific recombinase transmembrane protein</fullName>
    </submittedName>
</protein>
<accession>A0A5E4V3X0</accession>
<dbReference type="Pfam" id="PF10136">
    <property type="entry name" value="SpecificRecomb"/>
    <property type="match status" value="1"/>
</dbReference>
<reference evidence="2 3" key="1">
    <citation type="submission" date="2019-08" db="EMBL/GenBank/DDBJ databases">
        <authorList>
            <person name="Peeters C."/>
        </authorList>
    </citation>
    <scope>NUCLEOTIDE SEQUENCE [LARGE SCALE GENOMIC DNA]</scope>
    <source>
        <strain evidence="2 3">LMG 31110</strain>
    </source>
</reference>
<sequence>MLNSLNSYWRKWRASRHAGHQLDELLAHADPSAPLAVRNQWLIELAHWVQKRGALVNEVEVREAGEAARYRPHTRLRYLLQMLDRNPAWRLPVARTLRSVIHESDAISLLCDTGLPVRPGFWGALVERIEKALIPPPPTRRDLSALCSLMFPDGDAADWIAAMPPELLVDLIALLHYGEDEDDDADWNPFADDLLAAMHHLVDQIASTGLSQAVRSRLTYPRATESPFYRLGRAMQELEDAGQAFAHGAPPSQHFVQHINVFRALLDDCGRAARQVYAHLDENGVSVDIVFQVERAKARIRRLERLLEAWLTQADEDRATARVRLFADLVRANRASQSVGELARTSFGLLARKVVERSAETGEHYIARNRSEYFAMLKMACGGGLVTVVTVYVKFLIVSMHLPTVVEGFLAGANYALCFLFMHFCHFTLATKQPAMTAPAIASKLDDVDTPAGMDAFVGEVIALVRTQAAAIFGNLAMVFPFCLLVQWAVSAALGMNTISPEKAHATLTSFSIFGVTPLFAILTGVLLWFSSLISGWADNWFALHGIGDVLAYNRRLRFVFGRNGAARLADGCRRHIAPVLGNLTLGFMLGLVPAVLTAFALPFEVRHVTLSTGSIATSIGVLGIPVLHDSALWLAVAGVGSMALLNVGVSFALAFHMALRSRPLRLGDRRQIHRAIWRAVLRNPLVLLFPLRSPQRDARPEK</sequence>
<name>A0A5E4V3X0_9BURK</name>
<evidence type="ECO:0000313" key="2">
    <source>
        <dbReference type="EMBL" id="VVE06947.1"/>
    </source>
</evidence>
<keyword evidence="1 2" id="KW-0812">Transmembrane</keyword>
<feature type="transmembrane region" description="Helical" evidence="1">
    <location>
        <begin position="634"/>
        <end position="660"/>
    </location>
</feature>
<evidence type="ECO:0000256" key="1">
    <source>
        <dbReference type="SAM" id="Phobius"/>
    </source>
</evidence>
<feature type="transmembrane region" description="Helical" evidence="1">
    <location>
        <begin position="506"/>
        <end position="530"/>
    </location>
</feature>
<dbReference type="PIRSF" id="PIRSF015380">
    <property type="entry name" value="Site-sp_rcmb"/>
    <property type="match status" value="1"/>
</dbReference>
<dbReference type="Proteomes" id="UP000337189">
    <property type="component" value="Unassembled WGS sequence"/>
</dbReference>
<evidence type="ECO:0000313" key="3">
    <source>
        <dbReference type="Proteomes" id="UP000337189"/>
    </source>
</evidence>
<dbReference type="AlphaFoldDB" id="A0A5E4V3X0"/>
<dbReference type="OrthoDB" id="5688397at2"/>
<proteinExistence type="predicted"/>
<feature type="transmembrane region" description="Helical" evidence="1">
    <location>
        <begin position="409"/>
        <end position="429"/>
    </location>
</feature>
<keyword evidence="1" id="KW-0472">Membrane</keyword>
<feature type="transmembrane region" description="Helical" evidence="1">
    <location>
        <begin position="472"/>
        <end position="494"/>
    </location>
</feature>
<gene>
    <name evidence="2" type="ORF">PCO31110_02444</name>
</gene>
<feature type="transmembrane region" description="Helical" evidence="1">
    <location>
        <begin position="584"/>
        <end position="602"/>
    </location>
</feature>
<keyword evidence="1" id="KW-1133">Transmembrane helix</keyword>